<evidence type="ECO:0000313" key="4">
    <source>
        <dbReference type="Proteomes" id="UP001292094"/>
    </source>
</evidence>
<dbReference type="AlphaFoldDB" id="A0AAE1NIY4"/>
<keyword evidence="4" id="KW-1185">Reference proteome</keyword>
<reference evidence="3" key="1">
    <citation type="submission" date="2023-11" db="EMBL/GenBank/DDBJ databases">
        <title>Genome assemblies of two species of porcelain crab, Petrolisthes cinctipes and Petrolisthes manimaculis (Anomura: Porcellanidae).</title>
        <authorList>
            <person name="Angst P."/>
        </authorList>
    </citation>
    <scope>NUCLEOTIDE SEQUENCE</scope>
    <source>
        <strain evidence="3">PB745_02</strain>
        <tissue evidence="3">Gill</tissue>
    </source>
</reference>
<evidence type="ECO:0000256" key="1">
    <source>
        <dbReference type="SAM" id="MobiDB-lite"/>
    </source>
</evidence>
<dbReference type="EMBL" id="JAWZYT010005908">
    <property type="protein sequence ID" value="KAK4289305.1"/>
    <property type="molecule type" value="Genomic_DNA"/>
</dbReference>
<dbReference type="EMBL" id="JAWZYT010005688">
    <property type="protein sequence ID" value="KAK4289874.1"/>
    <property type="molecule type" value="Genomic_DNA"/>
</dbReference>
<evidence type="ECO:0000313" key="2">
    <source>
        <dbReference type="EMBL" id="KAK4289305.1"/>
    </source>
</evidence>
<organism evidence="3 4">
    <name type="scientific">Petrolisthes manimaculis</name>
    <dbReference type="NCBI Taxonomy" id="1843537"/>
    <lineage>
        <taxon>Eukaryota</taxon>
        <taxon>Metazoa</taxon>
        <taxon>Ecdysozoa</taxon>
        <taxon>Arthropoda</taxon>
        <taxon>Crustacea</taxon>
        <taxon>Multicrustacea</taxon>
        <taxon>Malacostraca</taxon>
        <taxon>Eumalacostraca</taxon>
        <taxon>Eucarida</taxon>
        <taxon>Decapoda</taxon>
        <taxon>Pleocyemata</taxon>
        <taxon>Anomura</taxon>
        <taxon>Galatheoidea</taxon>
        <taxon>Porcellanidae</taxon>
        <taxon>Petrolisthes</taxon>
    </lineage>
</organism>
<feature type="compositionally biased region" description="Gly residues" evidence="1">
    <location>
        <begin position="17"/>
        <end position="26"/>
    </location>
</feature>
<evidence type="ECO:0000313" key="3">
    <source>
        <dbReference type="EMBL" id="KAK4289874.1"/>
    </source>
</evidence>
<protein>
    <submittedName>
        <fullName evidence="3">Uncharacterized protein</fullName>
    </submittedName>
</protein>
<gene>
    <name evidence="3" type="ORF">Pmani_037185</name>
    <name evidence="2" type="ORF">Pmani_037718</name>
</gene>
<accession>A0AAE1NIY4</accession>
<feature type="region of interest" description="Disordered" evidence="1">
    <location>
        <begin position="1"/>
        <end position="101"/>
    </location>
</feature>
<dbReference type="Proteomes" id="UP001292094">
    <property type="component" value="Unassembled WGS sequence"/>
</dbReference>
<sequence>MPGVSCPVADLQMFPGPGAGPGGGRAALGNPALPDLNFCPAPSPGRLTTNATYPHQLPVSTTPPTTHHRPHPPPHTSGPGGRQAASGRLRVGLPGQPRPGT</sequence>
<name>A0AAE1NIY4_9EUCA</name>
<comment type="caution">
    <text evidence="3">The sequence shown here is derived from an EMBL/GenBank/DDBJ whole genome shotgun (WGS) entry which is preliminary data.</text>
</comment>
<proteinExistence type="predicted"/>